<protein>
    <submittedName>
        <fullName evidence="2">Transposase IS4</fullName>
    </submittedName>
</protein>
<dbReference type="PANTHER" id="PTHR46599:SF6">
    <property type="entry name" value="DUAL SPECIFICITY PHOSPHATASE 26"/>
    <property type="match status" value="1"/>
</dbReference>
<dbReference type="AlphaFoldDB" id="A0AAW1JGF9"/>
<evidence type="ECO:0000313" key="2">
    <source>
        <dbReference type="EMBL" id="KAK9702365.1"/>
    </source>
</evidence>
<dbReference type="EMBL" id="JASPKY010000394">
    <property type="protein sequence ID" value="KAK9702365.1"/>
    <property type="molecule type" value="Genomic_DNA"/>
</dbReference>
<proteinExistence type="predicted"/>
<comment type="caution">
    <text evidence="2">The sequence shown here is derived from an EMBL/GenBank/DDBJ whole genome shotgun (WGS) entry which is preliminary data.</text>
</comment>
<evidence type="ECO:0000313" key="3">
    <source>
        <dbReference type="Proteomes" id="UP001458880"/>
    </source>
</evidence>
<accession>A0AAW1JGF9</accession>
<dbReference type="PANTHER" id="PTHR46599">
    <property type="entry name" value="PIGGYBAC TRANSPOSABLE ELEMENT-DERIVED PROTEIN 4"/>
    <property type="match status" value="1"/>
</dbReference>
<dbReference type="InterPro" id="IPR029526">
    <property type="entry name" value="PGBD"/>
</dbReference>
<dbReference type="Proteomes" id="UP001458880">
    <property type="component" value="Unassembled WGS sequence"/>
</dbReference>
<gene>
    <name evidence="2" type="ORF">QE152_g30009</name>
</gene>
<keyword evidence="3" id="KW-1185">Reference proteome</keyword>
<sequence length="174" mass="20293">MRLVRFDTRNTRSQRLATDKFVLASEIWNPFIENCILCYKPGEDIAIDEQLFPTRARCRFTQYMANKSDKFGIKFWLAADVKSKYLINGFPYLGKDDQRPQNLLLGEHVVLNVMEPCLNKGRNVTTDNFFMYIFGYTFLSELKPLKRALQTPVVFKAVDHSASNFFVLAIYRLL</sequence>
<feature type="domain" description="PiggyBac transposable element-derived protein" evidence="1">
    <location>
        <begin position="4"/>
        <end position="131"/>
    </location>
</feature>
<reference evidence="2 3" key="1">
    <citation type="journal article" date="2024" name="BMC Genomics">
        <title>De novo assembly and annotation of Popillia japonica's genome with initial clues to its potential as an invasive pest.</title>
        <authorList>
            <person name="Cucini C."/>
            <person name="Boschi S."/>
            <person name="Funari R."/>
            <person name="Cardaioli E."/>
            <person name="Iannotti N."/>
            <person name="Marturano G."/>
            <person name="Paoli F."/>
            <person name="Bruttini M."/>
            <person name="Carapelli A."/>
            <person name="Frati F."/>
            <person name="Nardi F."/>
        </authorList>
    </citation>
    <scope>NUCLEOTIDE SEQUENCE [LARGE SCALE GENOMIC DNA]</scope>
    <source>
        <strain evidence="2">DMR45628</strain>
    </source>
</reference>
<evidence type="ECO:0000259" key="1">
    <source>
        <dbReference type="Pfam" id="PF13843"/>
    </source>
</evidence>
<dbReference type="Pfam" id="PF13843">
    <property type="entry name" value="DDE_Tnp_1_7"/>
    <property type="match status" value="1"/>
</dbReference>
<name>A0AAW1JGF9_POPJA</name>
<organism evidence="2 3">
    <name type="scientific">Popillia japonica</name>
    <name type="common">Japanese beetle</name>
    <dbReference type="NCBI Taxonomy" id="7064"/>
    <lineage>
        <taxon>Eukaryota</taxon>
        <taxon>Metazoa</taxon>
        <taxon>Ecdysozoa</taxon>
        <taxon>Arthropoda</taxon>
        <taxon>Hexapoda</taxon>
        <taxon>Insecta</taxon>
        <taxon>Pterygota</taxon>
        <taxon>Neoptera</taxon>
        <taxon>Endopterygota</taxon>
        <taxon>Coleoptera</taxon>
        <taxon>Polyphaga</taxon>
        <taxon>Scarabaeiformia</taxon>
        <taxon>Scarabaeidae</taxon>
        <taxon>Rutelinae</taxon>
        <taxon>Popillia</taxon>
    </lineage>
</organism>